<dbReference type="SFLD" id="SFLDS00003">
    <property type="entry name" value="Haloacid_Dehalogenase"/>
    <property type="match status" value="1"/>
</dbReference>
<organism evidence="6 7">
    <name type="scientific">Alteromonas aestuariivivens</name>
    <dbReference type="NCBI Taxonomy" id="1938339"/>
    <lineage>
        <taxon>Bacteria</taxon>
        <taxon>Pseudomonadati</taxon>
        <taxon>Pseudomonadota</taxon>
        <taxon>Gammaproteobacteria</taxon>
        <taxon>Alteromonadales</taxon>
        <taxon>Alteromonadaceae</taxon>
        <taxon>Alteromonas/Salinimonas group</taxon>
        <taxon>Alteromonas</taxon>
    </lineage>
</organism>
<keyword evidence="5" id="KW-0119">Carbohydrate metabolism</keyword>
<comment type="similarity">
    <text evidence="2">Belongs to the HAD-like hydrolase superfamily. CbbY/CbbZ/Gph/YieH family.</text>
</comment>
<dbReference type="SUPFAM" id="SSF56784">
    <property type="entry name" value="HAD-like"/>
    <property type="match status" value="1"/>
</dbReference>
<comment type="cofactor">
    <cofactor evidence="1">
        <name>Mg(2+)</name>
        <dbReference type="ChEBI" id="CHEBI:18420"/>
    </cofactor>
</comment>
<dbReference type="NCBIfam" id="TIGR01549">
    <property type="entry name" value="HAD-SF-IA-v1"/>
    <property type="match status" value="1"/>
</dbReference>
<evidence type="ECO:0000256" key="2">
    <source>
        <dbReference type="ARBA" id="ARBA00006171"/>
    </source>
</evidence>
<evidence type="ECO:0000313" key="7">
    <source>
        <dbReference type="Proteomes" id="UP000256561"/>
    </source>
</evidence>
<dbReference type="CDD" id="cd07505">
    <property type="entry name" value="HAD_BPGM-like"/>
    <property type="match status" value="1"/>
</dbReference>
<dbReference type="Proteomes" id="UP000256561">
    <property type="component" value="Unassembled WGS sequence"/>
</dbReference>
<keyword evidence="3" id="KW-0479">Metal-binding</keyword>
<dbReference type="EMBL" id="QRHA01000002">
    <property type="protein sequence ID" value="RDV28000.1"/>
    <property type="molecule type" value="Genomic_DNA"/>
</dbReference>
<dbReference type="SFLD" id="SFLDG01129">
    <property type="entry name" value="C1.5:_HAD__Beta-PGM__Phosphata"/>
    <property type="match status" value="1"/>
</dbReference>
<accession>A0A3D8MCN7</accession>
<dbReference type="SFLD" id="SFLDG01135">
    <property type="entry name" value="C1.5.6:_HAD__Beta-PGM__Phospha"/>
    <property type="match status" value="1"/>
</dbReference>
<name>A0A3D8MCN7_9ALTE</name>
<keyword evidence="4" id="KW-0460">Magnesium</keyword>
<dbReference type="RefSeq" id="WP_115591905.1">
    <property type="nucleotide sequence ID" value="NZ_QRHA01000002.1"/>
</dbReference>
<dbReference type="InterPro" id="IPR023214">
    <property type="entry name" value="HAD_sf"/>
</dbReference>
<dbReference type="Pfam" id="PF13419">
    <property type="entry name" value="HAD_2"/>
    <property type="match status" value="1"/>
</dbReference>
<dbReference type="InterPro" id="IPR036412">
    <property type="entry name" value="HAD-like_sf"/>
</dbReference>
<proteinExistence type="inferred from homology"/>
<dbReference type="AlphaFoldDB" id="A0A3D8MCN7"/>
<keyword evidence="7" id="KW-1185">Reference proteome</keyword>
<gene>
    <name evidence="6" type="ORF">DXV75_03255</name>
</gene>
<dbReference type="PANTHER" id="PTHR46193:SF18">
    <property type="entry name" value="HEXITOL PHOSPHATASE B"/>
    <property type="match status" value="1"/>
</dbReference>
<evidence type="ECO:0000256" key="4">
    <source>
        <dbReference type="ARBA" id="ARBA00022842"/>
    </source>
</evidence>
<dbReference type="InterPro" id="IPR041492">
    <property type="entry name" value="HAD_2"/>
</dbReference>
<dbReference type="GO" id="GO:0046872">
    <property type="term" value="F:metal ion binding"/>
    <property type="evidence" value="ECO:0007669"/>
    <property type="project" value="UniProtKB-KW"/>
</dbReference>
<dbReference type="GO" id="GO:0003824">
    <property type="term" value="F:catalytic activity"/>
    <property type="evidence" value="ECO:0007669"/>
    <property type="project" value="UniProtKB-ARBA"/>
</dbReference>
<dbReference type="InterPro" id="IPR023198">
    <property type="entry name" value="PGP-like_dom2"/>
</dbReference>
<evidence type="ECO:0000256" key="1">
    <source>
        <dbReference type="ARBA" id="ARBA00001946"/>
    </source>
</evidence>
<sequence length="225" mass="24839">MTTGRAITKQTKAILFDHDGTLIDSEAVHFGLWSKMLQPYGVELSEDFYCQRMAGVPVEQNALDVVEKYALSVDAKILAANKYQLTRDYLQRSAFPLMPYAKEAMQRCYEAGYALAIVTGGTRAAVEKTFDAYEVREMFSYSVAVEEVLHSKPAPDCYLKAAEALGLEPHNCVAVEDTSHGMQAAVRAGIPCVVIPTNQSREHDFSPAAAKYGSLAEWLDCELAR</sequence>
<protein>
    <submittedName>
        <fullName evidence="6">HAD family phosphatase</fullName>
    </submittedName>
</protein>
<dbReference type="PANTHER" id="PTHR46193">
    <property type="entry name" value="6-PHOSPHOGLUCONATE PHOSPHATASE"/>
    <property type="match status" value="1"/>
</dbReference>
<dbReference type="Gene3D" id="1.10.150.240">
    <property type="entry name" value="Putative phosphatase, domain 2"/>
    <property type="match status" value="1"/>
</dbReference>
<dbReference type="NCBIfam" id="TIGR01509">
    <property type="entry name" value="HAD-SF-IA-v3"/>
    <property type="match status" value="1"/>
</dbReference>
<dbReference type="PRINTS" id="PR00413">
    <property type="entry name" value="HADHALOGNASE"/>
</dbReference>
<dbReference type="OrthoDB" id="9782449at2"/>
<evidence type="ECO:0000313" key="6">
    <source>
        <dbReference type="EMBL" id="RDV28000.1"/>
    </source>
</evidence>
<dbReference type="InterPro" id="IPR051600">
    <property type="entry name" value="Beta-PGM-like"/>
</dbReference>
<dbReference type="Gene3D" id="3.40.50.1000">
    <property type="entry name" value="HAD superfamily/HAD-like"/>
    <property type="match status" value="1"/>
</dbReference>
<evidence type="ECO:0000256" key="3">
    <source>
        <dbReference type="ARBA" id="ARBA00022723"/>
    </source>
</evidence>
<comment type="caution">
    <text evidence="6">The sequence shown here is derived from an EMBL/GenBank/DDBJ whole genome shotgun (WGS) entry which is preliminary data.</text>
</comment>
<reference evidence="7" key="1">
    <citation type="submission" date="2018-08" db="EMBL/GenBank/DDBJ databases">
        <authorList>
            <person name="Zhang J."/>
            <person name="Du Z.-J."/>
        </authorList>
    </citation>
    <scope>NUCLEOTIDE SEQUENCE [LARGE SCALE GENOMIC DNA]</scope>
    <source>
        <strain evidence="7">KCTC 52655</strain>
    </source>
</reference>
<evidence type="ECO:0000256" key="5">
    <source>
        <dbReference type="ARBA" id="ARBA00023277"/>
    </source>
</evidence>
<dbReference type="InterPro" id="IPR006439">
    <property type="entry name" value="HAD-SF_hydro_IA"/>
</dbReference>